<reference evidence="1 2" key="1">
    <citation type="submission" date="2020-07" db="EMBL/GenBank/DDBJ databases">
        <title>Complete genome sequence of Mycolicibacterium litorale like strain isolated from cardiac implantable electronic device infection.</title>
        <authorList>
            <person name="Fukano H."/>
            <person name="Miyama H."/>
            <person name="Hoshino Y."/>
        </authorList>
    </citation>
    <scope>NUCLEOTIDE SEQUENCE [LARGE SCALE GENOMIC DNA]</scope>
    <source>
        <strain evidence="1 2">NIIDNTM18</strain>
    </source>
</reference>
<organism evidence="1 2">
    <name type="scientific">Mycolicibacterium litorale</name>
    <dbReference type="NCBI Taxonomy" id="758802"/>
    <lineage>
        <taxon>Bacteria</taxon>
        <taxon>Bacillati</taxon>
        <taxon>Actinomycetota</taxon>
        <taxon>Actinomycetes</taxon>
        <taxon>Mycobacteriales</taxon>
        <taxon>Mycobacteriaceae</taxon>
        <taxon>Mycolicibacterium</taxon>
    </lineage>
</organism>
<evidence type="ECO:0000313" key="2">
    <source>
        <dbReference type="Proteomes" id="UP000515734"/>
    </source>
</evidence>
<proteinExistence type="predicted"/>
<name>A0A6S6P625_9MYCO</name>
<protein>
    <submittedName>
        <fullName evidence="1">Uncharacterized protein</fullName>
    </submittedName>
</protein>
<dbReference type="Proteomes" id="UP000515734">
    <property type="component" value="Chromosome"/>
</dbReference>
<dbReference type="EMBL" id="AP023287">
    <property type="protein sequence ID" value="BCI54025.1"/>
    <property type="molecule type" value="Genomic_DNA"/>
</dbReference>
<gene>
    <name evidence="1" type="ORF">NIIDNTM18_33030</name>
</gene>
<dbReference type="AlphaFoldDB" id="A0A6S6P625"/>
<accession>A0A6S6P625</accession>
<evidence type="ECO:0000313" key="1">
    <source>
        <dbReference type="EMBL" id="BCI54025.1"/>
    </source>
</evidence>
<sequence>MLAIGAAIGAAGPAQAEQQVLKGVYTYTQADGLTGDWTIHPSCVPTVGDLREPLYLPVACRLHVTSFPAVKSGDAVLTNGVWAYDTTIADGVICSDGSPLQVVQTVEFDTVTMTGTRTDSHVPGCNGELPATITRTPFTLSFKKPLDLPVDDYPLICEPGGLRRCF</sequence>